<reference evidence="3" key="1">
    <citation type="submission" date="2008-09" db="EMBL/GenBank/DDBJ databases">
        <authorList>
            <person name="Eisen J.A."/>
            <person name="Wu M."/>
            <person name="Wu D."/>
            <person name="Nierman W.C."/>
            <person name="Orias E."/>
            <person name="Delcher A.L."/>
            <person name="Salzberg S.L."/>
        </authorList>
    </citation>
    <scope>NUCLEOTIDE SEQUENCE</scope>
    <source>
        <strain evidence="3">SB210</strain>
    </source>
</reference>
<feature type="compositionally biased region" description="Low complexity" evidence="2">
    <location>
        <begin position="1044"/>
        <end position="1076"/>
    </location>
</feature>
<dbReference type="OrthoDB" id="313258at2759"/>
<dbReference type="HOGENOM" id="CLU_271438_0_0_1"/>
<dbReference type="KEGG" id="tet:TTHERM_00697380"/>
<gene>
    <name evidence="3" type="ORF">TTHERM_00697380</name>
</gene>
<accession>Q24C38</accession>
<proteinExistence type="predicted"/>
<dbReference type="EMBL" id="GG662372">
    <property type="protein sequence ID" value="EAS05400.2"/>
    <property type="molecule type" value="Genomic_DNA"/>
</dbReference>
<organism evidence="3 4">
    <name type="scientific">Tetrahymena thermophila (strain SB210)</name>
    <dbReference type="NCBI Taxonomy" id="312017"/>
    <lineage>
        <taxon>Eukaryota</taxon>
        <taxon>Sar</taxon>
        <taxon>Alveolata</taxon>
        <taxon>Ciliophora</taxon>
        <taxon>Intramacronucleata</taxon>
        <taxon>Oligohymenophorea</taxon>
        <taxon>Hymenostomatida</taxon>
        <taxon>Tetrahymenina</taxon>
        <taxon>Tetrahymenidae</taxon>
        <taxon>Tetrahymena</taxon>
    </lineage>
</organism>
<feature type="compositionally biased region" description="Polar residues" evidence="2">
    <location>
        <begin position="1086"/>
        <end position="1115"/>
    </location>
</feature>
<dbReference type="PANTHER" id="PTHR38150">
    <property type="entry name" value="EF-HAND DOMAIN-CONTAINING PROTEIN"/>
    <property type="match status" value="1"/>
</dbReference>
<keyword evidence="4" id="KW-1185">Reference proteome</keyword>
<dbReference type="PANTHER" id="PTHR38150:SF1">
    <property type="entry name" value="PFU DOMAIN-CONTAINING PROTEIN"/>
    <property type="match status" value="1"/>
</dbReference>
<protein>
    <submittedName>
        <fullName evidence="3">Uncharacterized protein</fullName>
    </submittedName>
</protein>
<dbReference type="eggNOG" id="ENOG502SAFH">
    <property type="taxonomic scope" value="Eukaryota"/>
</dbReference>
<evidence type="ECO:0000256" key="1">
    <source>
        <dbReference type="SAM" id="Coils"/>
    </source>
</evidence>
<dbReference type="Proteomes" id="UP000009168">
    <property type="component" value="Unassembled WGS sequence"/>
</dbReference>
<dbReference type="AlphaFoldDB" id="Q24C38"/>
<feature type="region of interest" description="Disordered" evidence="2">
    <location>
        <begin position="836"/>
        <end position="859"/>
    </location>
</feature>
<evidence type="ECO:0000313" key="3">
    <source>
        <dbReference type="EMBL" id="EAS05400.2"/>
    </source>
</evidence>
<feature type="region of interest" description="Disordered" evidence="2">
    <location>
        <begin position="1220"/>
        <end position="1242"/>
    </location>
</feature>
<dbReference type="GeneID" id="7840906"/>
<dbReference type="STRING" id="312017.Q24C38"/>
<keyword evidence="1" id="KW-0175">Coiled coil</keyword>
<feature type="compositionally biased region" description="Low complexity" evidence="2">
    <location>
        <begin position="1224"/>
        <end position="1242"/>
    </location>
</feature>
<name>Q24C38_TETTS</name>
<dbReference type="InParanoid" id="Q24C38"/>
<evidence type="ECO:0000313" key="4">
    <source>
        <dbReference type="Proteomes" id="UP000009168"/>
    </source>
</evidence>
<reference evidence="3" key="2">
    <citation type="submission" date="2014-02" db="EMBL/GenBank/DDBJ databases">
        <title>Annotation update of Tetrahymena thermophila SB210.</title>
        <authorList>
            <person name="Bidwell S."/>
            <person name="Michalis H.M."/>
            <person name="Zafar N."/>
            <person name="Joardar V."/>
            <person name="Miao W."/>
            <person name="Russ C."/>
            <person name="Eisen J."/>
            <person name="Wu M."/>
            <person name="Wu D."/>
            <person name="Nierman W."/>
            <person name="Orias E."/>
            <person name="Delcher A."/>
            <person name="Salzberg S."/>
            <person name="Coyne R."/>
        </authorList>
    </citation>
    <scope>NUCLEOTIDE SEQUENCE</scope>
    <source>
        <strain evidence="3">SB210</strain>
    </source>
</reference>
<feature type="compositionally biased region" description="Polar residues" evidence="2">
    <location>
        <begin position="771"/>
        <end position="808"/>
    </location>
</feature>
<feature type="region of interest" description="Disordered" evidence="2">
    <location>
        <begin position="744"/>
        <end position="808"/>
    </location>
</feature>
<dbReference type="RefSeq" id="XP_001025645.2">
    <property type="nucleotide sequence ID" value="XM_001025645.3"/>
</dbReference>
<feature type="coiled-coil region" evidence="1">
    <location>
        <begin position="873"/>
        <end position="968"/>
    </location>
</feature>
<feature type="region of interest" description="Disordered" evidence="2">
    <location>
        <begin position="970"/>
        <end position="999"/>
    </location>
</feature>
<sequence length="1242" mass="144392">MKNSKQQLKDLVEEQRMAEVKDRPQILQRSKQIMEQNRLSEIPAYARLYYLHKKDGAGKENIDHSNQSGSLYRGIMSFITNIANPQEKYYKSKDNYEQIRNQIRERESKENTFKPAIHQKSKSLVRNEKVEVILYKDAKRRLEKQRKESKKRSNSCNSGKISSMSEIILVHKFTKEFYQVCQQLNLQDKDSFDLNNVFELLIKLRFIKYYYEQDGPVIENEKRLVYLLWSLIGGERFGKIKKENLVIFLLCVLGLGLNRKVNDKEIELIMKNNLQQMIENNQNYQGNFSGLASQLFNGSNILNNPSQRIQTEPNGANRMNGDDHYNPQSPTPHKLITAAQQINSGCYDVSSSNSKSNNPNLSNPFFATFQNLFNQNTNNLHPTIQSCNSVIKTKTSLDVNKDSNSHTNISFQVIGGGAKHSLSSQKLPQVGNTIEQFRIQEMPEAENEQQKLNTNFGSDKKNGISVQTHSNIFNHEISKSIYNIQLGYFEEDTNLWILGLDDKRVIHQAFEVLYRNRLAYEELKNNKYDWEYSFQPQLTTNSIQLANRQREKVLTEAAHLLETQQIKMKIPEDGKICHQQLLVLQKMANDLNIKKKKEVLDQQQLQECSFYPQINTFKMNTLPDIGQPEKGNNQNTNIYDLASAVLGTDNQINSRPRLTTVQSSDRGVKKTEELYQMPNPKQHRRDKTREEIEYEKVCDECTFHPEITKKKRVYKQEQLYAKNIDKTIDRLRNAYKEKEQITIAKKKGHTRHSLGGISDFKPESTKHSKMSNKNSVSNLTHLRSPSNLTSQTNNKPPIPSSTSNRNIMKNLNNLSGQFQFDQSNTQVVNYDQIKHSNSSNNLHKQNNDNNLNYSNNSSFNQRAQNNFFQDKKMNNKSDQNLRVNMQMEQYQQQQQQQLQQTQHQQFQFQNQQQQQQLNQTQNLQQQIYEQPELQESKQQQLFQNQIQQQQQQQQKQQYIQQQQQLQQIQQFNSSESSNNSQKNNQYSSYSSSESQSNNRNYYQQTQLSPVNNFNNQNMFQQKQIADSQQPQSSQAMNIQELYVQSQSQQQSQQKIKNPSQTTSQQSNNSISQDPSSVNQTYHDRVNSTGNQNQNQLIPDQSFSQTPNKSATSSLSLHVKSEEKVPLLFVDVNLGLGRIERIVVYEGDKSEDLANKFALVHNLDTVTKQKFKELLDNQIAGLLSRIDEEEMLSYESESQNHSAIHQHHYYFQNYNSNGSNYQMKQSSSLQNTQNQNQNNSQHI</sequence>
<feature type="region of interest" description="Disordered" evidence="2">
    <location>
        <begin position="1043"/>
        <end position="1116"/>
    </location>
</feature>
<evidence type="ECO:0000256" key="2">
    <source>
        <dbReference type="SAM" id="MobiDB-lite"/>
    </source>
</evidence>